<sequence length="67" mass="7403">MSRLHHGPSMPCGGYDWRGRMESQWAVLSACLPAVSGLPRRRRPGLIDHPARSITHPSAPLACQRCL</sequence>
<accession>A0AAD7W010</accession>
<dbReference type="Proteomes" id="UP001221898">
    <property type="component" value="Unassembled WGS sequence"/>
</dbReference>
<reference evidence="1" key="1">
    <citation type="journal article" date="2023" name="Science">
        <title>Genome structures resolve the early diversification of teleost fishes.</title>
        <authorList>
            <person name="Parey E."/>
            <person name="Louis A."/>
            <person name="Montfort J."/>
            <person name="Bouchez O."/>
            <person name="Roques C."/>
            <person name="Iampietro C."/>
            <person name="Lluch J."/>
            <person name="Castinel A."/>
            <person name="Donnadieu C."/>
            <person name="Desvignes T."/>
            <person name="Floi Bucao C."/>
            <person name="Jouanno E."/>
            <person name="Wen M."/>
            <person name="Mejri S."/>
            <person name="Dirks R."/>
            <person name="Jansen H."/>
            <person name="Henkel C."/>
            <person name="Chen W.J."/>
            <person name="Zahm M."/>
            <person name="Cabau C."/>
            <person name="Klopp C."/>
            <person name="Thompson A.W."/>
            <person name="Robinson-Rechavi M."/>
            <person name="Braasch I."/>
            <person name="Lecointre G."/>
            <person name="Bobe J."/>
            <person name="Postlethwait J.H."/>
            <person name="Berthelot C."/>
            <person name="Roest Crollius H."/>
            <person name="Guiguen Y."/>
        </authorList>
    </citation>
    <scope>NUCLEOTIDE SEQUENCE</scope>
    <source>
        <strain evidence="1">NC1722</strain>
    </source>
</reference>
<gene>
    <name evidence="1" type="ORF">AAFF_G00310840</name>
</gene>
<comment type="caution">
    <text evidence="1">The sequence shown here is derived from an EMBL/GenBank/DDBJ whole genome shotgun (WGS) entry which is preliminary data.</text>
</comment>
<dbReference type="EMBL" id="JAINUG010000453">
    <property type="protein sequence ID" value="KAJ8367745.1"/>
    <property type="molecule type" value="Genomic_DNA"/>
</dbReference>
<dbReference type="AlphaFoldDB" id="A0AAD7W010"/>
<protein>
    <submittedName>
        <fullName evidence="1">Uncharacterized protein</fullName>
    </submittedName>
</protein>
<evidence type="ECO:0000313" key="2">
    <source>
        <dbReference type="Proteomes" id="UP001221898"/>
    </source>
</evidence>
<name>A0AAD7W010_9TELE</name>
<organism evidence="1 2">
    <name type="scientific">Aldrovandia affinis</name>
    <dbReference type="NCBI Taxonomy" id="143900"/>
    <lineage>
        <taxon>Eukaryota</taxon>
        <taxon>Metazoa</taxon>
        <taxon>Chordata</taxon>
        <taxon>Craniata</taxon>
        <taxon>Vertebrata</taxon>
        <taxon>Euteleostomi</taxon>
        <taxon>Actinopterygii</taxon>
        <taxon>Neopterygii</taxon>
        <taxon>Teleostei</taxon>
        <taxon>Notacanthiformes</taxon>
        <taxon>Halosauridae</taxon>
        <taxon>Aldrovandia</taxon>
    </lineage>
</organism>
<evidence type="ECO:0000313" key="1">
    <source>
        <dbReference type="EMBL" id="KAJ8367745.1"/>
    </source>
</evidence>
<keyword evidence="2" id="KW-1185">Reference proteome</keyword>
<proteinExistence type="predicted"/>